<dbReference type="AlphaFoldDB" id="A0A444H070"/>
<dbReference type="GO" id="GO:0006508">
    <property type="term" value="P:proteolysis"/>
    <property type="evidence" value="ECO:0007669"/>
    <property type="project" value="InterPro"/>
</dbReference>
<dbReference type="PANTHER" id="PTHR11261">
    <property type="entry name" value="INTERPHOTORECEPTOR RETINOID-BINDING PROTEIN"/>
    <property type="match status" value="1"/>
</dbReference>
<dbReference type="OrthoDB" id="6397760at2"/>
<dbReference type="Gene3D" id="3.30.750.44">
    <property type="match status" value="1"/>
</dbReference>
<feature type="domain" description="Tail specific protease" evidence="1">
    <location>
        <begin position="149"/>
        <end position="345"/>
    </location>
</feature>
<proteinExistence type="predicted"/>
<dbReference type="GO" id="GO:0008236">
    <property type="term" value="F:serine-type peptidase activity"/>
    <property type="evidence" value="ECO:0007669"/>
    <property type="project" value="InterPro"/>
</dbReference>
<dbReference type="PANTHER" id="PTHR11261:SF3">
    <property type="entry name" value="RETINOL-BINDING PROTEIN 3"/>
    <property type="match status" value="1"/>
</dbReference>
<protein>
    <recommendedName>
        <fullName evidence="1">Tail specific protease domain-containing protein</fullName>
    </recommendedName>
</protein>
<dbReference type="Gene3D" id="3.90.226.10">
    <property type="entry name" value="2-enoyl-CoA Hydratase, Chain A, domain 1"/>
    <property type="match status" value="1"/>
</dbReference>
<keyword evidence="3" id="KW-1185">Reference proteome</keyword>
<dbReference type="Proteomes" id="UP000287527">
    <property type="component" value="Unassembled WGS sequence"/>
</dbReference>
<evidence type="ECO:0000313" key="2">
    <source>
        <dbReference type="EMBL" id="RWW96740.1"/>
    </source>
</evidence>
<dbReference type="SMART" id="SM00245">
    <property type="entry name" value="TSPc"/>
    <property type="match status" value="1"/>
</dbReference>
<organism evidence="2 3">
    <name type="scientific">Flavobacterium cerinum</name>
    <dbReference type="NCBI Taxonomy" id="2502784"/>
    <lineage>
        <taxon>Bacteria</taxon>
        <taxon>Pseudomonadati</taxon>
        <taxon>Bacteroidota</taxon>
        <taxon>Flavobacteriia</taxon>
        <taxon>Flavobacteriales</taxon>
        <taxon>Flavobacteriaceae</taxon>
        <taxon>Flavobacterium</taxon>
    </lineage>
</organism>
<reference evidence="2 3" key="1">
    <citation type="submission" date="2019-01" db="EMBL/GenBank/DDBJ databases">
        <title>Flavobacterium sp. nov.,isolated from freshwater.</title>
        <authorList>
            <person name="Zhang R."/>
            <person name="Du Z.-J."/>
        </authorList>
    </citation>
    <scope>NUCLEOTIDE SEQUENCE [LARGE SCALE GENOMIC DNA]</scope>
    <source>
        <strain evidence="2 3">1E403</strain>
    </source>
</reference>
<accession>A0A444H070</accession>
<dbReference type="InterPro" id="IPR005151">
    <property type="entry name" value="Tail-specific_protease"/>
</dbReference>
<evidence type="ECO:0000313" key="3">
    <source>
        <dbReference type="Proteomes" id="UP000287527"/>
    </source>
</evidence>
<comment type="caution">
    <text evidence="2">The sequence shown here is derived from an EMBL/GenBank/DDBJ whole genome shotgun (WGS) entry which is preliminary data.</text>
</comment>
<gene>
    <name evidence="2" type="ORF">EPI11_14195</name>
</gene>
<dbReference type="InterPro" id="IPR029045">
    <property type="entry name" value="ClpP/crotonase-like_dom_sf"/>
</dbReference>
<dbReference type="SUPFAM" id="SSF52096">
    <property type="entry name" value="ClpP/crotonase"/>
    <property type="match status" value="1"/>
</dbReference>
<dbReference type="Pfam" id="PF11918">
    <property type="entry name" value="Peptidase_S41_N"/>
    <property type="match status" value="1"/>
</dbReference>
<dbReference type="Pfam" id="PF03572">
    <property type="entry name" value="Peptidase_S41"/>
    <property type="match status" value="1"/>
</dbReference>
<sequence>MVYLPMKLNYLTKSLIKLSLIVKPNRMKHIITLLLLTLTISSYSQKKILAQTEVNITETDKKEIIDSLGKKLEEFYIRENTIQNIKTKIDENYKNGKYKKSSNPNEFASLLTADLLEISKDLHFSVIYNQQWVDDQLKSKDAEFKKTIKAKELAEAKKRNFGFQQTRILEGNVGYLEFTYFHDPVEGSETATTALQFLSNTDALIIDLRKNNGGAMEMGQFLSSYFFYNKDLPLYKYYYYESGRKKIDREMWLLPSVPGNRLADIDIYILTSGITFSAAEWMSYSLQNLKRVTIIGEQTAGGAHPVDRKILTKGFSVNIPIGEVKDPITKLDFEGHGVTPDVVCKSEDAENIAHLLALQKLSLKNKDSSSDIDWIIPVIKNRQKPASIDSKILKSYEGKYGKGQLVYENSNLYFKWNNTVSFLLTPLQQDLFLINGIDDFRIKIIVEKKSVTGIKRIYQNGQEKVYPKE</sequence>
<evidence type="ECO:0000259" key="1">
    <source>
        <dbReference type="SMART" id="SM00245"/>
    </source>
</evidence>
<dbReference type="CDD" id="cd07563">
    <property type="entry name" value="Peptidase_S41_IRBP"/>
    <property type="match status" value="1"/>
</dbReference>
<dbReference type="EMBL" id="SBII01000010">
    <property type="protein sequence ID" value="RWW96740.1"/>
    <property type="molecule type" value="Genomic_DNA"/>
</dbReference>
<name>A0A444H070_9FLAO</name>